<feature type="region of interest" description="Disordered" evidence="2">
    <location>
        <begin position="206"/>
        <end position="246"/>
    </location>
</feature>
<feature type="compositionally biased region" description="Low complexity" evidence="2">
    <location>
        <begin position="44"/>
        <end position="58"/>
    </location>
</feature>
<dbReference type="PANTHER" id="PTHR15696">
    <property type="entry name" value="SMG-7 SUPPRESSOR WITH MORPHOLOGICAL EFFECT ON GENITALIA PROTEIN 7"/>
    <property type="match status" value="1"/>
</dbReference>
<evidence type="ECO:0000259" key="3">
    <source>
        <dbReference type="Pfam" id="PF10373"/>
    </source>
</evidence>
<feature type="compositionally biased region" description="Basic and acidic residues" evidence="2">
    <location>
        <begin position="847"/>
        <end position="861"/>
    </location>
</feature>
<dbReference type="EMBL" id="JAAAUY010000119">
    <property type="protein sequence ID" value="KAF9335026.1"/>
    <property type="molecule type" value="Genomic_DNA"/>
</dbReference>
<dbReference type="GO" id="GO:0005697">
    <property type="term" value="C:telomerase holoenzyme complex"/>
    <property type="evidence" value="ECO:0007669"/>
    <property type="project" value="TreeGrafter"/>
</dbReference>
<feature type="region of interest" description="Disordered" evidence="2">
    <location>
        <begin position="43"/>
        <end position="97"/>
    </location>
</feature>
<comment type="caution">
    <text evidence="5">The sequence shown here is derived from an EMBL/GenBank/DDBJ whole genome shotgun (WGS) entry which is preliminary data.</text>
</comment>
<dbReference type="InterPro" id="IPR011990">
    <property type="entry name" value="TPR-like_helical_dom_sf"/>
</dbReference>
<feature type="domain" description="Telomerase activating protein Est1-like N-terminal" evidence="4">
    <location>
        <begin position="132"/>
        <end position="271"/>
    </location>
</feature>
<keyword evidence="1" id="KW-0175">Coiled coil</keyword>
<reference evidence="5" key="1">
    <citation type="journal article" date="2020" name="Fungal Divers.">
        <title>Resolving the Mortierellaceae phylogeny through synthesis of multi-gene phylogenetics and phylogenomics.</title>
        <authorList>
            <person name="Vandepol N."/>
            <person name="Liber J."/>
            <person name="Desiro A."/>
            <person name="Na H."/>
            <person name="Kennedy M."/>
            <person name="Barry K."/>
            <person name="Grigoriev I.V."/>
            <person name="Miller A.N."/>
            <person name="O'Donnell K."/>
            <person name="Stajich J.E."/>
            <person name="Bonito G."/>
        </authorList>
    </citation>
    <scope>NUCLEOTIDE SEQUENCE</scope>
    <source>
        <strain evidence="5">NVP1</strain>
    </source>
</reference>
<dbReference type="Gene3D" id="3.40.50.1010">
    <property type="entry name" value="5'-nuclease"/>
    <property type="match status" value="1"/>
</dbReference>
<dbReference type="GO" id="GO:0000184">
    <property type="term" value="P:nuclear-transcribed mRNA catabolic process, nonsense-mediated decay"/>
    <property type="evidence" value="ECO:0007669"/>
    <property type="project" value="TreeGrafter"/>
</dbReference>
<feature type="coiled-coil region" evidence="1">
    <location>
        <begin position="745"/>
        <end position="772"/>
    </location>
</feature>
<keyword evidence="6" id="KW-1185">Reference proteome</keyword>
<protein>
    <recommendedName>
        <fullName evidence="7">PIN domain-containing protein</fullName>
    </recommendedName>
</protein>
<dbReference type="Pfam" id="PF10373">
    <property type="entry name" value="EST1_DNA_bind"/>
    <property type="match status" value="1"/>
</dbReference>
<dbReference type="PANTHER" id="PTHR15696:SF0">
    <property type="entry name" value="TELOMERASE-BINDING PROTEIN EST1A"/>
    <property type="match status" value="1"/>
</dbReference>
<dbReference type="InterPro" id="IPR045153">
    <property type="entry name" value="Est1/Ebs1-like"/>
</dbReference>
<evidence type="ECO:0000256" key="2">
    <source>
        <dbReference type="SAM" id="MobiDB-lite"/>
    </source>
</evidence>
<dbReference type="GO" id="GO:0070034">
    <property type="term" value="F:telomerase RNA binding"/>
    <property type="evidence" value="ECO:0007669"/>
    <property type="project" value="TreeGrafter"/>
</dbReference>
<feature type="region of interest" description="Disordered" evidence="2">
    <location>
        <begin position="807"/>
        <end position="874"/>
    </location>
</feature>
<evidence type="ECO:0000259" key="4">
    <source>
        <dbReference type="Pfam" id="PF10374"/>
    </source>
</evidence>
<feature type="compositionally biased region" description="Low complexity" evidence="2">
    <location>
        <begin position="75"/>
        <end position="91"/>
    </location>
</feature>
<evidence type="ECO:0000256" key="1">
    <source>
        <dbReference type="SAM" id="Coils"/>
    </source>
</evidence>
<dbReference type="SUPFAM" id="SSF48452">
    <property type="entry name" value="TPR-like"/>
    <property type="match status" value="1"/>
</dbReference>
<dbReference type="AlphaFoldDB" id="A0A9P5VP73"/>
<dbReference type="InterPro" id="IPR019458">
    <property type="entry name" value="Est1-like_N"/>
</dbReference>
<dbReference type="Gene3D" id="1.25.40.10">
    <property type="entry name" value="Tetratricopeptide repeat domain"/>
    <property type="match status" value="1"/>
</dbReference>
<name>A0A9P5VP73_9FUNG</name>
<evidence type="ECO:0000313" key="5">
    <source>
        <dbReference type="EMBL" id="KAF9335026.1"/>
    </source>
</evidence>
<feature type="domain" description="DNA/RNA-binding" evidence="3">
    <location>
        <begin position="299"/>
        <end position="337"/>
    </location>
</feature>
<feature type="compositionally biased region" description="Basic and acidic residues" evidence="2">
    <location>
        <begin position="213"/>
        <end position="222"/>
    </location>
</feature>
<dbReference type="GO" id="GO:0042162">
    <property type="term" value="F:telomeric DNA binding"/>
    <property type="evidence" value="ECO:0007669"/>
    <property type="project" value="TreeGrafter"/>
</dbReference>
<feature type="compositionally biased region" description="Basic and acidic residues" evidence="2">
    <location>
        <begin position="811"/>
        <end position="824"/>
    </location>
</feature>
<organism evidence="5 6">
    <name type="scientific">Podila minutissima</name>
    <dbReference type="NCBI Taxonomy" id="64525"/>
    <lineage>
        <taxon>Eukaryota</taxon>
        <taxon>Fungi</taxon>
        <taxon>Fungi incertae sedis</taxon>
        <taxon>Mucoromycota</taxon>
        <taxon>Mortierellomycotina</taxon>
        <taxon>Mortierellomycetes</taxon>
        <taxon>Mortierellales</taxon>
        <taxon>Mortierellaceae</taxon>
        <taxon>Podila</taxon>
    </lineage>
</organism>
<gene>
    <name evidence="5" type="ORF">BG006_001015</name>
</gene>
<dbReference type="InterPro" id="IPR018834">
    <property type="entry name" value="DNA/RNA-bd_Est1-type"/>
</dbReference>
<accession>A0A9P5VP73</accession>
<proteinExistence type="predicted"/>
<evidence type="ECO:0000313" key="6">
    <source>
        <dbReference type="Proteomes" id="UP000696485"/>
    </source>
</evidence>
<sequence length="949" mass="108291">MSSSTSQPPLENHIHIVRQLYLDASALEQSIQRHVEANKVGYRSSLSSIPSSPASERSVNFPNTSQKHRRQSTVPSPQGRSSRQSQQSPQPQEEEIHFRSSHEELAFLRDSLKDVYEVILLEDLVAAVEKSVDERLWRHVFYTPIEELRAELRKLERNPLRRQEVMDELSRLLDKGTGFYHEMITALRCEHGIDISTVAVDLLLSDSGNSKGRPGENQDRPQQKKSRSSGRQQLRSKDEPTTPEYSKESLANYIQRCFVYLGDLARYRTNIRLEAQAAQTPGQDQAPVQRHPASNWQASCRFYERAITTFPDSGKPFGQMAILASYANDDLDALYWYNLRYQNRFRDLLSAISPGQVNSRDDQDMDTDSDSEDTLGGFDATVQKMIASMIFTVWDLHSRISTASFMAESTTKGDAMNLKQAQRTGLVYLLSTASVLLEHQLLLLKPKSNNSRKTRLRPSLMYPIEMLIAFWISHWDQVWGMIRLEEKWAGLSRRTDLSLKTATVSFFRPFVNLLNTICQDEELIMPSQDDISQKALFLLQRDRNQYFGLLPFRRFHTQFTVCMDIVENQDDTQLNRFLLFAFRVVQASEGIRGTVVEMSIEPAVSDDEDGMTYFRLMDAEDKDQVSSLQKTVEDTTSRRAPRPRALVPLSTLPGTVKLPPASAFPSAPRETGQTLLSEYYRGATTSRNPGRRTDKAAVGRPKPGMPVVPQWTCLLDFSVLVWSLPDIKSLLDNRHCLLIVPLDVIDRLDVAKKGTEKENQKAREAIRFLDERMNRSRGHAEPLLIAQNVKDSLGRWNESIPYLIEEEHDSEADMSKEISEHLDSDGQDVEMTDSQIAANEQAAGDVNQKRDVDGDATMKESDEVDEIKDDDDDDDEEEIEVRNAMNVPRVWRPILGACLFLLRKREESLRLKDNRFVLLTEDPDLTYYAGWFEIPTSTVHEWKAVVSKA</sequence>
<feature type="compositionally biased region" description="Acidic residues" evidence="2">
    <location>
        <begin position="862"/>
        <end position="874"/>
    </location>
</feature>
<dbReference type="Proteomes" id="UP000696485">
    <property type="component" value="Unassembled WGS sequence"/>
</dbReference>
<dbReference type="Pfam" id="PF10374">
    <property type="entry name" value="EST1"/>
    <property type="match status" value="1"/>
</dbReference>
<evidence type="ECO:0008006" key="7">
    <source>
        <dbReference type="Google" id="ProtNLM"/>
    </source>
</evidence>